<sequence>MDTIPSTSIQLRYLKPHLKQCGIIQHANLSTNKPLWSLYYMSREAKINSSTKQPTNKNFQYSLPNKALNQDRVLDTKSKGVLFFKDPKQNSIKKNNNCDEEWQGIHKDTNFQLQVVIFFNKKTHASKQSLFFEATHTPTSQFHVQKITPN</sequence>
<gene>
    <name evidence="1" type="ORF">ACH5RR_035063</name>
</gene>
<evidence type="ECO:0000313" key="1">
    <source>
        <dbReference type="EMBL" id="KAL3505222.1"/>
    </source>
</evidence>
<evidence type="ECO:0000313" key="2">
    <source>
        <dbReference type="Proteomes" id="UP001630127"/>
    </source>
</evidence>
<accession>A0ABD2YFS0</accession>
<keyword evidence="2" id="KW-1185">Reference proteome</keyword>
<proteinExistence type="predicted"/>
<protein>
    <submittedName>
        <fullName evidence="1">Uncharacterized protein</fullName>
    </submittedName>
</protein>
<dbReference type="Proteomes" id="UP001630127">
    <property type="component" value="Unassembled WGS sequence"/>
</dbReference>
<dbReference type="AlphaFoldDB" id="A0ABD2YFS0"/>
<organism evidence="1 2">
    <name type="scientific">Cinchona calisaya</name>
    <dbReference type="NCBI Taxonomy" id="153742"/>
    <lineage>
        <taxon>Eukaryota</taxon>
        <taxon>Viridiplantae</taxon>
        <taxon>Streptophyta</taxon>
        <taxon>Embryophyta</taxon>
        <taxon>Tracheophyta</taxon>
        <taxon>Spermatophyta</taxon>
        <taxon>Magnoliopsida</taxon>
        <taxon>eudicotyledons</taxon>
        <taxon>Gunneridae</taxon>
        <taxon>Pentapetalae</taxon>
        <taxon>asterids</taxon>
        <taxon>lamiids</taxon>
        <taxon>Gentianales</taxon>
        <taxon>Rubiaceae</taxon>
        <taxon>Cinchonoideae</taxon>
        <taxon>Cinchoneae</taxon>
        <taxon>Cinchona</taxon>
    </lineage>
</organism>
<dbReference type="EMBL" id="JBJUIK010000014">
    <property type="protein sequence ID" value="KAL3505222.1"/>
    <property type="molecule type" value="Genomic_DNA"/>
</dbReference>
<name>A0ABD2YFS0_9GENT</name>
<reference evidence="1 2" key="1">
    <citation type="submission" date="2024-11" db="EMBL/GenBank/DDBJ databases">
        <title>A near-complete genome assembly of Cinchona calisaya.</title>
        <authorList>
            <person name="Lian D.C."/>
            <person name="Zhao X.W."/>
            <person name="Wei L."/>
        </authorList>
    </citation>
    <scope>NUCLEOTIDE SEQUENCE [LARGE SCALE GENOMIC DNA]</scope>
    <source>
        <tissue evidence="1">Nenye</tissue>
    </source>
</reference>
<comment type="caution">
    <text evidence="1">The sequence shown here is derived from an EMBL/GenBank/DDBJ whole genome shotgun (WGS) entry which is preliminary data.</text>
</comment>